<dbReference type="AlphaFoldDB" id="A0A4Q8AGX0"/>
<evidence type="ECO:0000313" key="4">
    <source>
        <dbReference type="Proteomes" id="UP000292685"/>
    </source>
</evidence>
<comment type="caution">
    <text evidence="3">The sequence shown here is derived from an EMBL/GenBank/DDBJ whole genome shotgun (WGS) entry which is preliminary data.</text>
</comment>
<feature type="compositionally biased region" description="Polar residues" evidence="1">
    <location>
        <begin position="74"/>
        <end position="84"/>
    </location>
</feature>
<evidence type="ECO:0000256" key="2">
    <source>
        <dbReference type="SAM" id="Phobius"/>
    </source>
</evidence>
<gene>
    <name evidence="3" type="ORF">EV380_2730</name>
</gene>
<keyword evidence="2" id="KW-0472">Membrane</keyword>
<dbReference type="Gene3D" id="3.30.1390.10">
    <property type="match status" value="1"/>
</dbReference>
<evidence type="ECO:0000256" key="1">
    <source>
        <dbReference type="SAM" id="MobiDB-lite"/>
    </source>
</evidence>
<feature type="compositionally biased region" description="Basic and acidic residues" evidence="1">
    <location>
        <begin position="52"/>
        <end position="69"/>
    </location>
</feature>
<dbReference type="Proteomes" id="UP000292685">
    <property type="component" value="Unassembled WGS sequence"/>
</dbReference>
<reference evidence="3 4" key="1">
    <citation type="submission" date="2019-02" db="EMBL/GenBank/DDBJ databases">
        <title>Sequencing the genomes of 1000 actinobacteria strains.</title>
        <authorList>
            <person name="Klenk H.-P."/>
        </authorList>
    </citation>
    <scope>NUCLEOTIDE SEQUENCE [LARGE SCALE GENOMIC DNA]</scope>
    <source>
        <strain evidence="3 4">DSM 17364</strain>
    </source>
</reference>
<evidence type="ECO:0008006" key="5">
    <source>
        <dbReference type="Google" id="ProtNLM"/>
    </source>
</evidence>
<accession>A0A4Q8AGX0</accession>
<proteinExistence type="predicted"/>
<name>A0A4Q8AGX0_9MICC</name>
<feature type="region of interest" description="Disordered" evidence="1">
    <location>
        <begin position="48"/>
        <end position="105"/>
    </location>
</feature>
<keyword evidence="4" id="KW-1185">Reference proteome</keyword>
<protein>
    <recommendedName>
        <fullName evidence="5">Ribosomal L7/L12-like protein</fullName>
    </recommendedName>
</protein>
<sequence>MFEVSIAEAIIFLTVFGIIVGVLWAIFVSRPKTAVSEEEQYIQRLNSQWAQQRHEETQRAERIRRETEQRLPANRSTPVASVNDPTAAAGPSMMHPSGTMPGGADANPEYHAVLALVQQGRIVEAVKKVRQDTGIGLVDAKKFIDQMSGR</sequence>
<keyword evidence="2" id="KW-1133">Transmembrane helix</keyword>
<feature type="transmembrane region" description="Helical" evidence="2">
    <location>
        <begin position="6"/>
        <end position="27"/>
    </location>
</feature>
<keyword evidence="2" id="KW-0812">Transmembrane</keyword>
<evidence type="ECO:0000313" key="3">
    <source>
        <dbReference type="EMBL" id="RZU63121.1"/>
    </source>
</evidence>
<organism evidence="3 4">
    <name type="scientific">Zhihengliuella halotolerans</name>
    <dbReference type="NCBI Taxonomy" id="370736"/>
    <lineage>
        <taxon>Bacteria</taxon>
        <taxon>Bacillati</taxon>
        <taxon>Actinomycetota</taxon>
        <taxon>Actinomycetes</taxon>
        <taxon>Micrococcales</taxon>
        <taxon>Micrococcaceae</taxon>
        <taxon>Zhihengliuella</taxon>
    </lineage>
</organism>
<dbReference type="EMBL" id="SHLA01000001">
    <property type="protein sequence ID" value="RZU63121.1"/>
    <property type="molecule type" value="Genomic_DNA"/>
</dbReference>
<dbReference type="InterPro" id="IPR014719">
    <property type="entry name" value="Ribosomal_bL12_C/ClpS-like"/>
</dbReference>